<dbReference type="Proteomes" id="UP000015101">
    <property type="component" value="Unassembled WGS sequence"/>
</dbReference>
<dbReference type="EMBL" id="AMQM01008838">
    <property type="status" value="NOT_ANNOTATED_CDS"/>
    <property type="molecule type" value="Genomic_DNA"/>
</dbReference>
<organism evidence="2 3">
    <name type="scientific">Helobdella robusta</name>
    <name type="common">Californian leech</name>
    <dbReference type="NCBI Taxonomy" id="6412"/>
    <lineage>
        <taxon>Eukaryota</taxon>
        <taxon>Metazoa</taxon>
        <taxon>Spiralia</taxon>
        <taxon>Lophotrochozoa</taxon>
        <taxon>Annelida</taxon>
        <taxon>Clitellata</taxon>
        <taxon>Hirudinea</taxon>
        <taxon>Rhynchobdellida</taxon>
        <taxon>Glossiphoniidae</taxon>
        <taxon>Helobdella</taxon>
    </lineage>
</organism>
<accession>T1FJT7</accession>
<evidence type="ECO:0000313" key="1">
    <source>
        <dbReference type="EMBL" id="ESO10513.1"/>
    </source>
</evidence>
<reference evidence="2" key="3">
    <citation type="submission" date="2015-06" db="UniProtKB">
        <authorList>
            <consortium name="EnsemblMetazoa"/>
        </authorList>
    </citation>
    <scope>IDENTIFICATION</scope>
</reference>
<proteinExistence type="predicted"/>
<dbReference type="KEGG" id="hro:HELRODRAFT_183542"/>
<dbReference type="OrthoDB" id="1919336at2759"/>
<evidence type="ECO:0000313" key="2">
    <source>
        <dbReference type="EnsemblMetazoa" id="HelroP183542"/>
    </source>
</evidence>
<dbReference type="GeneID" id="20209086"/>
<evidence type="ECO:0000313" key="3">
    <source>
        <dbReference type="Proteomes" id="UP000015101"/>
    </source>
</evidence>
<name>T1FJT7_HELRO</name>
<evidence type="ECO:0008006" key="4">
    <source>
        <dbReference type="Google" id="ProtNLM"/>
    </source>
</evidence>
<protein>
    <recommendedName>
        <fullName evidence="4">HMG box domain-containing protein</fullName>
    </recommendedName>
</protein>
<dbReference type="RefSeq" id="XP_009011391.1">
    <property type="nucleotide sequence ID" value="XM_009013143.1"/>
</dbReference>
<gene>
    <name evidence="2" type="primary">20209086</name>
    <name evidence="1" type="ORF">HELRODRAFT_183542</name>
</gene>
<dbReference type="HOGENOM" id="CLU_2006343_0_0_1"/>
<dbReference type="EMBL" id="KB095859">
    <property type="protein sequence ID" value="ESO10513.1"/>
    <property type="molecule type" value="Genomic_DNA"/>
</dbReference>
<dbReference type="InParanoid" id="T1FJT7"/>
<dbReference type="AlphaFoldDB" id="T1FJT7"/>
<reference evidence="3" key="1">
    <citation type="submission" date="2012-12" db="EMBL/GenBank/DDBJ databases">
        <authorList>
            <person name="Hellsten U."/>
            <person name="Grimwood J."/>
            <person name="Chapman J.A."/>
            <person name="Shapiro H."/>
            <person name="Aerts A."/>
            <person name="Otillar R.P."/>
            <person name="Terry A.Y."/>
            <person name="Boore J.L."/>
            <person name="Simakov O."/>
            <person name="Marletaz F."/>
            <person name="Cho S.-J."/>
            <person name="Edsinger-Gonzales E."/>
            <person name="Havlak P."/>
            <person name="Kuo D.-H."/>
            <person name="Larsson T."/>
            <person name="Lv J."/>
            <person name="Arendt D."/>
            <person name="Savage R."/>
            <person name="Osoegawa K."/>
            <person name="de Jong P."/>
            <person name="Lindberg D.R."/>
            <person name="Seaver E.C."/>
            <person name="Weisblat D.A."/>
            <person name="Putnam N.H."/>
            <person name="Grigoriev I.V."/>
            <person name="Rokhsar D.S."/>
        </authorList>
    </citation>
    <scope>NUCLEOTIDE SEQUENCE</scope>
</reference>
<keyword evidence="3" id="KW-1185">Reference proteome</keyword>
<reference evidence="1 3" key="2">
    <citation type="journal article" date="2013" name="Nature">
        <title>Insights into bilaterian evolution from three spiralian genomes.</title>
        <authorList>
            <person name="Simakov O."/>
            <person name="Marletaz F."/>
            <person name="Cho S.J."/>
            <person name="Edsinger-Gonzales E."/>
            <person name="Havlak P."/>
            <person name="Hellsten U."/>
            <person name="Kuo D.H."/>
            <person name="Larsson T."/>
            <person name="Lv J."/>
            <person name="Arendt D."/>
            <person name="Savage R."/>
            <person name="Osoegawa K."/>
            <person name="de Jong P."/>
            <person name="Grimwood J."/>
            <person name="Chapman J.A."/>
            <person name="Shapiro H."/>
            <person name="Aerts A."/>
            <person name="Otillar R.P."/>
            <person name="Terry A.Y."/>
            <person name="Boore J.L."/>
            <person name="Grigoriev I.V."/>
            <person name="Lindberg D.R."/>
            <person name="Seaver E.C."/>
            <person name="Weisblat D.A."/>
            <person name="Putnam N.H."/>
            <person name="Rokhsar D.S."/>
        </authorList>
    </citation>
    <scope>NUCLEOTIDE SEQUENCE</scope>
</reference>
<dbReference type="CTD" id="20209086"/>
<dbReference type="EnsemblMetazoa" id="HelroT183542">
    <property type="protein sequence ID" value="HelroP183542"/>
    <property type="gene ID" value="HelroG183542"/>
</dbReference>
<sequence>MPFREVAKELGRRWLACENKEKYQIMVANDKKHEREKELYNGGSAASASTTAAAFKLAHPYKSAQSLQSDTNAFCCSVKGKDDVTDLVQKKLCELGNVEQKNAANLLSFWSKQRHYDKESDKKN</sequence>